<evidence type="ECO:0000256" key="6">
    <source>
        <dbReference type="ARBA" id="ARBA00023136"/>
    </source>
</evidence>
<feature type="transmembrane region" description="Helical" evidence="8">
    <location>
        <begin position="17"/>
        <end position="45"/>
    </location>
</feature>
<dbReference type="PhylomeDB" id="A7SMS2"/>
<proteinExistence type="predicted"/>
<feature type="non-terminal residue" evidence="10">
    <location>
        <position position="107"/>
    </location>
</feature>
<gene>
    <name evidence="10" type="ORF">NEMVEDRAFT_v1g58237</name>
</gene>
<dbReference type="InterPro" id="IPR013099">
    <property type="entry name" value="K_chnl_dom"/>
</dbReference>
<dbReference type="Pfam" id="PF07885">
    <property type="entry name" value="Ion_trans_2"/>
    <property type="match status" value="2"/>
</dbReference>
<dbReference type="AlphaFoldDB" id="A7SMS2"/>
<dbReference type="InParanoid" id="A7SMS2"/>
<evidence type="ECO:0000313" key="10">
    <source>
        <dbReference type="EMBL" id="EDO34988.1"/>
    </source>
</evidence>
<dbReference type="GO" id="GO:0016020">
    <property type="term" value="C:membrane"/>
    <property type="evidence" value="ECO:0007669"/>
    <property type="project" value="UniProtKB-SubCell"/>
</dbReference>
<evidence type="ECO:0000256" key="5">
    <source>
        <dbReference type="ARBA" id="ARBA00023065"/>
    </source>
</evidence>
<keyword evidence="6 8" id="KW-0472">Membrane</keyword>
<evidence type="ECO:0000313" key="11">
    <source>
        <dbReference type="Proteomes" id="UP000001593"/>
    </source>
</evidence>
<protein>
    <recommendedName>
        <fullName evidence="9">Potassium channel domain-containing protein</fullName>
    </recommendedName>
</protein>
<dbReference type="eggNOG" id="KOG1418">
    <property type="taxonomic scope" value="Eukaryota"/>
</dbReference>
<keyword evidence="3 8" id="KW-0812">Transmembrane</keyword>
<feature type="non-terminal residue" evidence="10">
    <location>
        <position position="1"/>
    </location>
</feature>
<comment type="subcellular location">
    <subcellularLocation>
        <location evidence="1">Membrane</location>
        <topology evidence="1">Multi-pass membrane protein</topology>
    </subcellularLocation>
</comment>
<organism evidence="10 11">
    <name type="scientific">Nematostella vectensis</name>
    <name type="common">Starlet sea anemone</name>
    <dbReference type="NCBI Taxonomy" id="45351"/>
    <lineage>
        <taxon>Eukaryota</taxon>
        <taxon>Metazoa</taxon>
        <taxon>Cnidaria</taxon>
        <taxon>Anthozoa</taxon>
        <taxon>Hexacorallia</taxon>
        <taxon>Actiniaria</taxon>
        <taxon>Edwardsiidae</taxon>
        <taxon>Nematostella</taxon>
    </lineage>
</organism>
<reference evidence="10 11" key="1">
    <citation type="journal article" date="2007" name="Science">
        <title>Sea anemone genome reveals ancestral eumetazoan gene repertoire and genomic organization.</title>
        <authorList>
            <person name="Putnam N.H."/>
            <person name="Srivastava M."/>
            <person name="Hellsten U."/>
            <person name="Dirks B."/>
            <person name="Chapman J."/>
            <person name="Salamov A."/>
            <person name="Terry A."/>
            <person name="Shapiro H."/>
            <person name="Lindquist E."/>
            <person name="Kapitonov V.V."/>
            <person name="Jurka J."/>
            <person name="Genikhovich G."/>
            <person name="Grigoriev I.V."/>
            <person name="Lucas S.M."/>
            <person name="Steele R.E."/>
            <person name="Finnerty J.R."/>
            <person name="Technau U."/>
            <person name="Martindale M.Q."/>
            <person name="Rokhsar D.S."/>
        </authorList>
    </citation>
    <scope>NUCLEOTIDE SEQUENCE [LARGE SCALE GENOMIC DNA]</scope>
    <source>
        <strain evidence="11">CH2 X CH6</strain>
    </source>
</reference>
<sequence>GYGSITPRTQAGQLTTIAYALIGIPLTLLTLRSVGVHINAFHFYLIRSTHRKHCKNENALMKNTSGLLLTVIIVAVVMFFSVTSWTFTEAFYFVFVSCSTVGFGDYV</sequence>
<dbReference type="Proteomes" id="UP000001593">
    <property type="component" value="Unassembled WGS sequence"/>
</dbReference>
<accession>A7SMS2</accession>
<dbReference type="PANTHER" id="PTHR11003:SF291">
    <property type="entry name" value="IP11374P"/>
    <property type="match status" value="1"/>
</dbReference>
<evidence type="ECO:0000256" key="8">
    <source>
        <dbReference type="SAM" id="Phobius"/>
    </source>
</evidence>
<evidence type="ECO:0000259" key="9">
    <source>
        <dbReference type="Pfam" id="PF07885"/>
    </source>
</evidence>
<evidence type="ECO:0000256" key="2">
    <source>
        <dbReference type="ARBA" id="ARBA00022448"/>
    </source>
</evidence>
<dbReference type="InterPro" id="IPR003280">
    <property type="entry name" value="2pore_dom_K_chnl"/>
</dbReference>
<evidence type="ECO:0000256" key="1">
    <source>
        <dbReference type="ARBA" id="ARBA00004141"/>
    </source>
</evidence>
<feature type="domain" description="Potassium channel" evidence="9">
    <location>
        <begin position="67"/>
        <end position="107"/>
    </location>
</feature>
<keyword evidence="4 8" id="KW-1133">Transmembrane helix</keyword>
<keyword evidence="11" id="KW-1185">Reference proteome</keyword>
<dbReference type="PANTHER" id="PTHR11003">
    <property type="entry name" value="POTASSIUM CHANNEL, SUBFAMILY K"/>
    <property type="match status" value="1"/>
</dbReference>
<feature type="domain" description="Potassium channel" evidence="9">
    <location>
        <begin position="1"/>
        <end position="35"/>
    </location>
</feature>
<dbReference type="FunFam" id="1.10.287.70:FF:000409">
    <property type="entry name" value="Predicted protein"/>
    <property type="match status" value="1"/>
</dbReference>
<dbReference type="SUPFAM" id="SSF81324">
    <property type="entry name" value="Voltage-gated potassium channels"/>
    <property type="match status" value="1"/>
</dbReference>
<dbReference type="EMBL" id="DS469712">
    <property type="protein sequence ID" value="EDO34988.1"/>
    <property type="molecule type" value="Genomic_DNA"/>
</dbReference>
<dbReference type="HOGENOM" id="CLU_022504_7_0_1"/>
<dbReference type="Gene3D" id="1.10.287.70">
    <property type="match status" value="1"/>
</dbReference>
<evidence type="ECO:0000256" key="3">
    <source>
        <dbReference type="ARBA" id="ARBA00022692"/>
    </source>
</evidence>
<evidence type="ECO:0000256" key="4">
    <source>
        <dbReference type="ARBA" id="ARBA00022989"/>
    </source>
</evidence>
<dbReference type="GO" id="GO:0005267">
    <property type="term" value="F:potassium channel activity"/>
    <property type="evidence" value="ECO:0007669"/>
    <property type="project" value="InterPro"/>
</dbReference>
<keyword evidence="5" id="KW-0406">Ion transport</keyword>
<keyword evidence="2" id="KW-0813">Transport</keyword>
<name>A7SMS2_NEMVE</name>
<keyword evidence="7" id="KW-0407">Ion channel</keyword>
<feature type="transmembrane region" description="Helical" evidence="8">
    <location>
        <begin position="66"/>
        <end position="87"/>
    </location>
</feature>
<evidence type="ECO:0000256" key="7">
    <source>
        <dbReference type="ARBA" id="ARBA00023303"/>
    </source>
</evidence>